<dbReference type="EMBL" id="CP012808">
    <property type="protein sequence ID" value="ALH94662.1"/>
    <property type="molecule type" value="Genomic_DNA"/>
</dbReference>
<feature type="transmembrane region" description="Helical" evidence="1">
    <location>
        <begin position="51"/>
        <end position="70"/>
    </location>
</feature>
<reference evidence="2 3" key="1">
    <citation type="journal article" date="2015" name="Int. J. Syst. Evol. Microbiol.">
        <title>Acinetobacter equi sp. nov. isolated from horse faeces.</title>
        <authorList>
            <person name="Poppel M.T."/>
            <person name="Skiebe E."/>
            <person name="Laue M."/>
            <person name="Bergmann H."/>
            <person name="Ebersberger I."/>
            <person name="Garn T."/>
            <person name="Fruth A."/>
            <person name="Baumgardt S."/>
            <person name="Busse H.J."/>
            <person name="Wilharm G."/>
        </authorList>
    </citation>
    <scope>NUCLEOTIDE SEQUENCE [LARGE SCALE GENOMIC DNA]</scope>
    <source>
        <strain evidence="2 3">114</strain>
    </source>
</reference>
<name>A0A0N9VZG6_9GAMM</name>
<evidence type="ECO:0000256" key="1">
    <source>
        <dbReference type="SAM" id="Phobius"/>
    </source>
</evidence>
<keyword evidence="1" id="KW-0472">Membrane</keyword>
<dbReference type="PIRSF" id="PIRSF005610">
    <property type="entry name" value="SirB"/>
    <property type="match status" value="1"/>
</dbReference>
<evidence type="ECO:0000313" key="3">
    <source>
        <dbReference type="Proteomes" id="UP000064939"/>
    </source>
</evidence>
<keyword evidence="3" id="KW-1185">Reference proteome</keyword>
<gene>
    <name evidence="2" type="ORF">AOY20_03440</name>
</gene>
<evidence type="ECO:0000313" key="2">
    <source>
        <dbReference type="EMBL" id="ALH94662.1"/>
    </source>
</evidence>
<dbReference type="Pfam" id="PF04247">
    <property type="entry name" value="SirB"/>
    <property type="match status" value="1"/>
</dbReference>
<feature type="transmembrane region" description="Helical" evidence="1">
    <location>
        <begin position="106"/>
        <end position="125"/>
    </location>
</feature>
<organism evidence="2 3">
    <name type="scientific">Acinetobacter equi</name>
    <dbReference type="NCBI Taxonomy" id="1324350"/>
    <lineage>
        <taxon>Bacteria</taxon>
        <taxon>Pseudomonadati</taxon>
        <taxon>Pseudomonadota</taxon>
        <taxon>Gammaproteobacteria</taxon>
        <taxon>Moraxellales</taxon>
        <taxon>Moraxellaceae</taxon>
        <taxon>Acinetobacter</taxon>
    </lineage>
</organism>
<accession>A0A0N9VZG6</accession>
<dbReference type="STRING" id="1324350.AOY20_03440"/>
<keyword evidence="1" id="KW-1133">Transmembrane helix</keyword>
<dbReference type="OrthoDB" id="6713299at2"/>
<feature type="transmembrane region" description="Helical" evidence="1">
    <location>
        <begin position="76"/>
        <end position="94"/>
    </location>
</feature>
<dbReference type="RefSeq" id="WP_054580562.1">
    <property type="nucleotide sequence ID" value="NZ_CP012808.1"/>
</dbReference>
<proteinExistence type="predicted"/>
<sequence>MVDVTLLSNIHLVGVGLLLIALILSGIGLFKATETQQIHPKLRKPFIGIQHLALTLLVLTGLVLLMQKNFQVETWFYAKIILFLVMVSSLIKAFKKDETVLLVQRRAGWVIAVISFIAIYGLVILQPTFG</sequence>
<keyword evidence="1" id="KW-0812">Transmembrane</keyword>
<dbReference type="Proteomes" id="UP000064939">
    <property type="component" value="Chromosome"/>
</dbReference>
<feature type="transmembrane region" description="Helical" evidence="1">
    <location>
        <begin position="6"/>
        <end position="30"/>
    </location>
</feature>
<protein>
    <submittedName>
        <fullName evidence="2">Invasion protein expression up-regulator SirB</fullName>
    </submittedName>
</protein>
<dbReference type="KEGG" id="aei:AOY20_03440"/>
<dbReference type="AlphaFoldDB" id="A0A0N9VZG6"/>
<dbReference type="InterPro" id="IPR007360">
    <property type="entry name" value="SirB"/>
</dbReference>